<name>A0A0Q3X9Q9_AMAAE</name>
<sequence length="82" mass="9089">MTEQPSNSNLEIAEAYDFTVEIIKQKACKTSPDRESRKGTLVCTEASVLHIEDRSKLKPARNKKTDLDLLGQKSISEVGLAL</sequence>
<evidence type="ECO:0000313" key="1">
    <source>
        <dbReference type="EMBL" id="KQL59981.1"/>
    </source>
</evidence>
<protein>
    <submittedName>
        <fullName evidence="1">Uncharacterized protein</fullName>
    </submittedName>
</protein>
<proteinExistence type="predicted"/>
<gene>
    <name evidence="1" type="ORF">AAES_21541</name>
</gene>
<organism evidence="1 2">
    <name type="scientific">Amazona aestiva</name>
    <name type="common">Blue-fronted Amazon parrot</name>
    <dbReference type="NCBI Taxonomy" id="12930"/>
    <lineage>
        <taxon>Eukaryota</taxon>
        <taxon>Metazoa</taxon>
        <taxon>Chordata</taxon>
        <taxon>Craniata</taxon>
        <taxon>Vertebrata</taxon>
        <taxon>Euteleostomi</taxon>
        <taxon>Archelosauria</taxon>
        <taxon>Archosauria</taxon>
        <taxon>Dinosauria</taxon>
        <taxon>Saurischia</taxon>
        <taxon>Theropoda</taxon>
        <taxon>Coelurosauria</taxon>
        <taxon>Aves</taxon>
        <taxon>Neognathae</taxon>
        <taxon>Neoaves</taxon>
        <taxon>Telluraves</taxon>
        <taxon>Australaves</taxon>
        <taxon>Psittaciformes</taxon>
        <taxon>Psittacidae</taxon>
        <taxon>Amazona</taxon>
    </lineage>
</organism>
<dbReference type="AlphaFoldDB" id="A0A0Q3X9Q9"/>
<reference evidence="1 2" key="1">
    <citation type="submission" date="2015-10" db="EMBL/GenBank/DDBJ databases">
        <authorList>
            <person name="Gilbert D.G."/>
        </authorList>
    </citation>
    <scope>NUCLEOTIDE SEQUENCE [LARGE SCALE GENOMIC DNA]</scope>
    <source>
        <strain evidence="1">FVVF132</strain>
    </source>
</reference>
<dbReference type="EMBL" id="LMAW01000225">
    <property type="protein sequence ID" value="KQL59981.1"/>
    <property type="molecule type" value="Genomic_DNA"/>
</dbReference>
<dbReference type="Proteomes" id="UP000051836">
    <property type="component" value="Unassembled WGS sequence"/>
</dbReference>
<accession>A0A0Q3X9Q9</accession>
<evidence type="ECO:0000313" key="2">
    <source>
        <dbReference type="Proteomes" id="UP000051836"/>
    </source>
</evidence>
<keyword evidence="2" id="KW-1185">Reference proteome</keyword>
<comment type="caution">
    <text evidence="1">The sequence shown here is derived from an EMBL/GenBank/DDBJ whole genome shotgun (WGS) entry which is preliminary data.</text>
</comment>